<keyword evidence="1" id="KW-0812">Transmembrane</keyword>
<comment type="caution">
    <text evidence="2">The sequence shown here is derived from an EMBL/GenBank/DDBJ whole genome shotgun (WGS) entry which is preliminary data.</text>
</comment>
<dbReference type="Proteomes" id="UP001642409">
    <property type="component" value="Unassembled WGS sequence"/>
</dbReference>
<reference evidence="2" key="1">
    <citation type="submission" date="2023-06" db="EMBL/GenBank/DDBJ databases">
        <authorList>
            <person name="Kurt Z."/>
        </authorList>
    </citation>
    <scope>NUCLEOTIDE SEQUENCE</scope>
</reference>
<dbReference type="EMBL" id="CATOUU010001177">
    <property type="protein sequence ID" value="CAI9977197.1"/>
    <property type="molecule type" value="Genomic_DNA"/>
</dbReference>
<reference evidence="3 4" key="2">
    <citation type="submission" date="2024-07" db="EMBL/GenBank/DDBJ databases">
        <authorList>
            <person name="Akdeniz Z."/>
        </authorList>
    </citation>
    <scope>NUCLEOTIDE SEQUENCE [LARGE SCALE GENOMIC DNA]</scope>
</reference>
<protein>
    <recommendedName>
        <fullName evidence="5">Transmembrane protein</fullName>
    </recommendedName>
</protein>
<evidence type="ECO:0000313" key="2">
    <source>
        <dbReference type="EMBL" id="CAI9977197.1"/>
    </source>
</evidence>
<dbReference type="AlphaFoldDB" id="A0AA86RII4"/>
<keyword evidence="4" id="KW-1185">Reference proteome</keyword>
<evidence type="ECO:0000256" key="1">
    <source>
        <dbReference type="SAM" id="Phobius"/>
    </source>
</evidence>
<accession>A0AA86RII4</accession>
<keyword evidence="1" id="KW-0472">Membrane</keyword>
<name>A0AA86RII4_9EUKA</name>
<dbReference type="EMBL" id="CAXDID020000022">
    <property type="protein sequence ID" value="CAL5988246.1"/>
    <property type="molecule type" value="Genomic_DNA"/>
</dbReference>
<evidence type="ECO:0000313" key="3">
    <source>
        <dbReference type="EMBL" id="CAL5988246.1"/>
    </source>
</evidence>
<sequence>MILFCYIYSLVCFQTNITVSLDIQTRSLIFKAWPRTDSSTELNVCKQLNGDLYKLSIQTGSYIYSLSQLQTYGVSSLIDITIPCDDLVNNCATAFKATSAIYIMEFQTAQVVINEAAQNLKRVDFNRKNCVLNPKLLYGQNIQISPGVFSNEYQFSGTPTQICKFPLDSISIITANDPTQKKAVITFTAYPNFTLTSQQYSVSLSNLFLQGTYSCVMMSTPEMVSWCDNMIQTLATQSFGYNQVQYFVPGIVPNRDGTISRGVNYSISYETNVVTNTLQTTFDCYSSQNIMLYANTILLTNTMNTAMNYCNTTMSSFLGVEYDKIVTRIIFQENEDFRIGQVFILDFTTKSQILNSSSEWLDCDLSTNVTYCKEVLAQQSTISSYQLSAQQLIYKSNVLLKIFPLSPTLSVSCLQDATAEISDTQACVNITSICSNDTSNQRFIFYLFRSSNSFINISTQAEFPNSANRYCVNQVFTREQAAEIIGGSVQIGSSQVPISSSSDETVVLAVKNIQWLVVGVAVIMAITVIVGIFQPFV</sequence>
<feature type="transmembrane region" description="Helical" evidence="1">
    <location>
        <begin position="513"/>
        <end position="533"/>
    </location>
</feature>
<proteinExistence type="predicted"/>
<keyword evidence="1" id="KW-1133">Transmembrane helix</keyword>
<evidence type="ECO:0008006" key="5">
    <source>
        <dbReference type="Google" id="ProtNLM"/>
    </source>
</evidence>
<gene>
    <name evidence="3" type="ORF">HINF_LOCUS10279</name>
    <name evidence="2" type="ORF">HINF_LOCUS64842</name>
</gene>
<organism evidence="2">
    <name type="scientific">Hexamita inflata</name>
    <dbReference type="NCBI Taxonomy" id="28002"/>
    <lineage>
        <taxon>Eukaryota</taxon>
        <taxon>Metamonada</taxon>
        <taxon>Diplomonadida</taxon>
        <taxon>Hexamitidae</taxon>
        <taxon>Hexamitinae</taxon>
        <taxon>Hexamita</taxon>
    </lineage>
</organism>
<evidence type="ECO:0000313" key="4">
    <source>
        <dbReference type="Proteomes" id="UP001642409"/>
    </source>
</evidence>